<feature type="compositionally biased region" description="Low complexity" evidence="1">
    <location>
        <begin position="659"/>
        <end position="670"/>
    </location>
</feature>
<reference evidence="2 3" key="1">
    <citation type="submission" date="2016-07" db="EMBL/GenBank/DDBJ databases">
        <title>Pervasive Adenine N6-methylation of Active Genes in Fungi.</title>
        <authorList>
            <consortium name="DOE Joint Genome Institute"/>
            <person name="Mondo S.J."/>
            <person name="Dannebaum R.O."/>
            <person name="Kuo R.C."/>
            <person name="Labutti K."/>
            <person name="Haridas S."/>
            <person name="Kuo A."/>
            <person name="Salamov A."/>
            <person name="Ahrendt S.R."/>
            <person name="Lipzen A."/>
            <person name="Sullivan W."/>
            <person name="Andreopoulos W.B."/>
            <person name="Clum A."/>
            <person name="Lindquist E."/>
            <person name="Daum C."/>
            <person name="Ramamoorthy G.K."/>
            <person name="Gryganskyi A."/>
            <person name="Culley D."/>
            <person name="Magnuson J.K."/>
            <person name="James T.Y."/>
            <person name="O'Malley M.A."/>
            <person name="Stajich J.E."/>
            <person name="Spatafora J.W."/>
            <person name="Visel A."/>
            <person name="Grigoriev I.V."/>
        </authorList>
    </citation>
    <scope>NUCLEOTIDE SEQUENCE [LARGE SCALE GENOMIC DNA]</scope>
    <source>
        <strain evidence="2 3">NRRL 3301</strain>
    </source>
</reference>
<dbReference type="AlphaFoldDB" id="A0A1X2GUQ3"/>
<evidence type="ECO:0000313" key="2">
    <source>
        <dbReference type="EMBL" id="ORX61716.1"/>
    </source>
</evidence>
<feature type="compositionally biased region" description="Low complexity" evidence="1">
    <location>
        <begin position="310"/>
        <end position="321"/>
    </location>
</feature>
<evidence type="ECO:0000313" key="3">
    <source>
        <dbReference type="Proteomes" id="UP000242146"/>
    </source>
</evidence>
<feature type="region of interest" description="Disordered" evidence="1">
    <location>
        <begin position="650"/>
        <end position="681"/>
    </location>
</feature>
<keyword evidence="3" id="KW-1185">Reference proteome</keyword>
<protein>
    <submittedName>
        <fullName evidence="2">Uncharacterized protein</fullName>
    </submittedName>
</protein>
<feature type="region of interest" description="Disordered" evidence="1">
    <location>
        <begin position="307"/>
        <end position="340"/>
    </location>
</feature>
<evidence type="ECO:0000256" key="1">
    <source>
        <dbReference type="SAM" id="MobiDB-lite"/>
    </source>
</evidence>
<accession>A0A1X2GUQ3</accession>
<gene>
    <name evidence="2" type="ORF">DM01DRAFT_1332305</name>
</gene>
<sequence length="805" mass="91482">MLPSNLSFYRQSHGNNNEAYNDYLIELASHIDPGIDTDTSRFFQALPAFIQSTIIDTVTAQLESTDFLKAYQVLYAYIQTYPRHAYKYLIRAMKLLILGARGDDKERCINILVTNLLPRLWKQRLQLTFSGTPPSIRSSDGKHYIIIPCNLFEEFLRLGQRYYLDHRQWDEVVKLTCAMLDCCGYEGIAQLDFLSHTNRFQFLNEQRETLTLVDVDPTPSDKDDLTQPPPTRLKPLISATSVLTDGNRQTMTTLVAFMCEYMAVTSQFAQFAFEYYQAICVLQDSRSAADQEKACLIPICSITSPHRRLPTASTSSTPTSALDGSPSSDEPARKKTRLAAHHQDDHLLQSSCLAGVDQTLQLLSKAADCMRHLVHLWDWAQARAPGIDWPGLFGDWEQEFKRVIDSYQLPFDMYNAILLARSDLCLSTPSVSGNLSKALKLSQSICDRIETQRRQGKDMAQEYNIPFMFAFRVLYTIGVIYLLVGSLQQSTLEIAIILSVFPIPQDLDERDFIADQTDCHTAATVFRDHDFGLMHVTQKGLMVRCIKHLIVSLDSEIAQRGGMASIDAAMRWDEKAGSMIVLMQYGWPYWNTRTDFWDKIIRQMKERRTFKNRHILEYIFVPDILKTLLDLHDAKQVAMDLIAPEYLLQAPRPDPATPSSPSTSPRLTPSQDPHLLRPMATKPPPPIYEPAALLNTAVPSMTTMSPSWYAASTQNTSQANWMSPSFYYSRPATAVVLPSKKPAIIKDLDQNASDAHPLFIPVELVSKCLDQRHKRYSQTRCPPHRARIIIQRFLKNMVIKANEDS</sequence>
<organism evidence="2 3">
    <name type="scientific">Hesseltinella vesiculosa</name>
    <dbReference type="NCBI Taxonomy" id="101127"/>
    <lineage>
        <taxon>Eukaryota</taxon>
        <taxon>Fungi</taxon>
        <taxon>Fungi incertae sedis</taxon>
        <taxon>Mucoromycota</taxon>
        <taxon>Mucoromycotina</taxon>
        <taxon>Mucoromycetes</taxon>
        <taxon>Mucorales</taxon>
        <taxon>Cunninghamellaceae</taxon>
        <taxon>Hesseltinella</taxon>
    </lineage>
</organism>
<dbReference type="Proteomes" id="UP000242146">
    <property type="component" value="Unassembled WGS sequence"/>
</dbReference>
<proteinExistence type="predicted"/>
<dbReference type="EMBL" id="MCGT01000003">
    <property type="protein sequence ID" value="ORX61716.1"/>
    <property type="molecule type" value="Genomic_DNA"/>
</dbReference>
<comment type="caution">
    <text evidence="2">The sequence shown here is derived from an EMBL/GenBank/DDBJ whole genome shotgun (WGS) entry which is preliminary data.</text>
</comment>
<dbReference type="STRING" id="101127.A0A1X2GUQ3"/>
<dbReference type="OrthoDB" id="18145at2759"/>
<name>A0A1X2GUQ3_9FUNG</name>